<evidence type="ECO:0008006" key="3">
    <source>
        <dbReference type="Google" id="ProtNLM"/>
    </source>
</evidence>
<comment type="caution">
    <text evidence="1">The sequence shown here is derived from an EMBL/GenBank/DDBJ whole genome shotgun (WGS) entry which is preliminary data.</text>
</comment>
<keyword evidence="2" id="KW-1185">Reference proteome</keyword>
<accession>A0A364NW83</accession>
<organism evidence="1 2">
    <name type="scientific">Paramagnetospirillum kuznetsovii</name>
    <dbReference type="NCBI Taxonomy" id="2053833"/>
    <lineage>
        <taxon>Bacteria</taxon>
        <taxon>Pseudomonadati</taxon>
        <taxon>Pseudomonadota</taxon>
        <taxon>Alphaproteobacteria</taxon>
        <taxon>Rhodospirillales</taxon>
        <taxon>Magnetospirillaceae</taxon>
        <taxon>Paramagnetospirillum</taxon>
    </lineage>
</organism>
<protein>
    <recommendedName>
        <fullName evidence="3">Lipoprotein</fullName>
    </recommendedName>
</protein>
<dbReference type="EMBL" id="PGTO01000011">
    <property type="protein sequence ID" value="RAU21349.1"/>
    <property type="molecule type" value="Genomic_DNA"/>
</dbReference>
<reference evidence="1 2" key="1">
    <citation type="submission" date="2017-11" db="EMBL/GenBank/DDBJ databases">
        <title>Draft genome sequence of magnetotactic bacterium Magnetospirillum kuznetsovii LBB-42.</title>
        <authorList>
            <person name="Grouzdev D.S."/>
            <person name="Rysina M.S."/>
            <person name="Baslerov R.V."/>
            <person name="Koziaeva V."/>
        </authorList>
    </citation>
    <scope>NUCLEOTIDE SEQUENCE [LARGE SCALE GENOMIC DNA]</scope>
    <source>
        <strain evidence="1 2">LBB-42</strain>
    </source>
</reference>
<dbReference type="AlphaFoldDB" id="A0A364NW83"/>
<evidence type="ECO:0000313" key="1">
    <source>
        <dbReference type="EMBL" id="RAU21349.1"/>
    </source>
</evidence>
<evidence type="ECO:0000313" key="2">
    <source>
        <dbReference type="Proteomes" id="UP000251075"/>
    </source>
</evidence>
<dbReference type="Proteomes" id="UP000251075">
    <property type="component" value="Unassembled WGS sequence"/>
</dbReference>
<sequence length="208" mass="22138">MAAWGRGVAAVAIMAALSGCLSNLPAPDSIQLAPVPGVALPFKARVMVFVGETDIARKLTIALTRYQSEETNIREGLALAKAAKLVLAKGFETVEVNDPSIRPQIVVKLTGSKASWSRLDGKMKTGCAVDAWTSDGIPLGNFVARYDADRTDYTSELEAAFAQCLKKPVEELLNSPALARLAGTGFRAPSVAAYDAWMRSLGPIPPFM</sequence>
<proteinExistence type="predicted"/>
<dbReference type="OrthoDB" id="7350149at2"/>
<dbReference type="PROSITE" id="PS51257">
    <property type="entry name" value="PROKAR_LIPOPROTEIN"/>
    <property type="match status" value="1"/>
</dbReference>
<name>A0A364NW83_9PROT</name>
<gene>
    <name evidence="1" type="ORF">CU669_13890</name>
</gene>